<keyword evidence="13 19" id="KW-0408">Iron</keyword>
<evidence type="ECO:0000256" key="7">
    <source>
        <dbReference type="ARBA" id="ARBA00022660"/>
    </source>
</evidence>
<dbReference type="FunFam" id="1.20.810.10:FF:000002">
    <property type="entry name" value="Cytochrome b"/>
    <property type="match status" value="1"/>
</dbReference>
<dbReference type="InterPro" id="IPR048259">
    <property type="entry name" value="Cytochrome_b_N_euk/bac"/>
</dbReference>
<dbReference type="PANTHER" id="PTHR19271">
    <property type="entry name" value="CYTOCHROME B"/>
    <property type="match status" value="1"/>
</dbReference>
<evidence type="ECO:0000259" key="21">
    <source>
        <dbReference type="PROSITE" id="PS51002"/>
    </source>
</evidence>
<dbReference type="GO" id="GO:0006122">
    <property type="term" value="P:mitochondrial electron transport, ubiquinol to cytochrome c"/>
    <property type="evidence" value="ECO:0007669"/>
    <property type="project" value="TreeGrafter"/>
</dbReference>
<protein>
    <recommendedName>
        <fullName evidence="4 20">Cytochrome b</fullName>
    </recommendedName>
</protein>
<feature type="transmembrane region" description="Helical" evidence="20">
    <location>
        <begin position="146"/>
        <end position="167"/>
    </location>
</feature>
<evidence type="ECO:0000256" key="6">
    <source>
        <dbReference type="ARBA" id="ARBA00022617"/>
    </source>
</evidence>
<evidence type="ECO:0000256" key="20">
    <source>
        <dbReference type="RuleBase" id="RU362117"/>
    </source>
</evidence>
<evidence type="ECO:0000256" key="15">
    <source>
        <dbReference type="ARBA" id="ARBA00023128"/>
    </source>
</evidence>
<keyword evidence="12 20" id="KW-1133">Transmembrane helix</keyword>
<keyword evidence="9 19" id="KW-0479">Metal-binding</keyword>
<feature type="domain" description="Cytochrome b/b6 N-terminal region profile" evidence="21">
    <location>
        <begin position="1"/>
        <end position="210"/>
    </location>
</feature>
<comment type="subcellular location">
    <subcellularLocation>
        <location evidence="2">Mitochondrion inner membrane</location>
        <topology evidence="2">Multi-pass membrane protein</topology>
    </subcellularLocation>
</comment>
<comment type="subunit">
    <text evidence="3">The cytochrome bc1 complex contains 3 respiratory subunits (MT-CYB, CYC1 and UQCRFS1), 2 core proteins (UQCRC1 and UQCRC2) and probably 6 low-molecular weight proteins.</text>
</comment>
<comment type="function">
    <text evidence="1 20">Component of the ubiquinol-cytochrome c reductase complex (complex III or cytochrome b-c1 complex) that is part of the mitochondrial respiratory chain. The b-c1 complex mediates electron transfer from ubiquinol to cytochrome c. Contributes to the generation of a proton gradient across the mitochondrial membrane that is then used for ATP synthesis.</text>
</comment>
<evidence type="ECO:0000256" key="18">
    <source>
        <dbReference type="PIRSR" id="PIRSR038885-1"/>
    </source>
</evidence>
<keyword evidence="10" id="KW-0999">Mitochondrion inner membrane</keyword>
<reference evidence="23" key="1">
    <citation type="journal article" date="2005" name="Amphib. Reptil.">
        <title>Mitochondrial DNA, allozymes, morphology and historical biogeography in the Podarcis vaucheri (Lacertidae) species complex.</title>
        <authorList>
            <person name="Busack S.D."/>
            <person name="Lawson R."/>
            <person name="Arho W."/>
        </authorList>
    </citation>
    <scope>NUCLEOTIDE SEQUENCE</scope>
</reference>
<evidence type="ECO:0000256" key="4">
    <source>
        <dbReference type="ARBA" id="ARBA00013531"/>
    </source>
</evidence>
<dbReference type="PIRSF" id="PIRSF038885">
    <property type="entry name" value="COB"/>
    <property type="match status" value="1"/>
</dbReference>
<keyword evidence="6 19" id="KW-0349">Heme</keyword>
<comment type="similarity">
    <text evidence="17 20">Belongs to the cytochrome b family.</text>
</comment>
<evidence type="ECO:0000256" key="9">
    <source>
        <dbReference type="ARBA" id="ARBA00022723"/>
    </source>
</evidence>
<dbReference type="PROSITE" id="PS51002">
    <property type="entry name" value="CYTB_NTER"/>
    <property type="match status" value="1"/>
</dbReference>
<sequence length="380" mass="43009">MALNTRKHHPIIKIINSSFIDLPTPSNISAWWNFGSLLGLCLIIQTVTGLFLAMHYTPDISSAFSSVAHIHRDVQYGWLIRNLHANGASMFFVCIYLHIGRGLYYGSYMFIETWNIGVILLLLVMATAFMGYVLPWGQMSFWGATVITNLLSAIPYIGTSLVEWIWGGFAVDNATLTRFFTFHFLLPFLIMGTSMVHLLFLHETGSNNPTGLNSNTDKIPFHPYYSYKDLLGVMMIITLLLFLALFAPNLLGDPENFSPANPLVTPPHIKPEWYFLFAYAILRSIPNKLGGVLALLFSILILLIVPMIHLSKQRTLAYRPMSQLLFWLLISDIIILTWIGGQPVEHPFIIIGQLASILYFIIFLILMPMLALAENKLLKW</sequence>
<evidence type="ECO:0000256" key="8">
    <source>
        <dbReference type="ARBA" id="ARBA00022692"/>
    </source>
</evidence>
<evidence type="ECO:0000259" key="22">
    <source>
        <dbReference type="PROSITE" id="PS51003"/>
    </source>
</evidence>
<feature type="binding site" evidence="18">
    <location>
        <position position="202"/>
    </location>
    <ligand>
        <name>a ubiquinone</name>
        <dbReference type="ChEBI" id="CHEBI:16389"/>
    </ligand>
</feature>
<keyword evidence="7 20" id="KW-0679">Respiratory chain</keyword>
<feature type="binding site" description="axial binding residue" evidence="19">
    <location>
        <position position="183"/>
    </location>
    <ligand>
        <name>heme b</name>
        <dbReference type="ChEBI" id="CHEBI:60344"/>
        <label>b562</label>
    </ligand>
    <ligandPart>
        <name>Fe</name>
        <dbReference type="ChEBI" id="CHEBI:18248"/>
    </ligandPart>
</feature>
<evidence type="ECO:0000256" key="10">
    <source>
        <dbReference type="ARBA" id="ARBA00022792"/>
    </source>
</evidence>
<dbReference type="SUPFAM" id="SSF81648">
    <property type="entry name" value="a domain/subunit of cytochrome bc1 complex (Ubiquinol-cytochrome c reductase)"/>
    <property type="match status" value="1"/>
</dbReference>
<dbReference type="InterPro" id="IPR016174">
    <property type="entry name" value="Di-haem_cyt_TM"/>
</dbReference>
<evidence type="ECO:0000313" key="23">
    <source>
        <dbReference type="EMBL" id="AAO86875.1"/>
    </source>
</evidence>
<dbReference type="EMBL" id="AY234154">
    <property type="protein sequence ID" value="AAO86875.1"/>
    <property type="molecule type" value="Genomic_DNA"/>
</dbReference>
<dbReference type="GO" id="GO:0045275">
    <property type="term" value="C:respiratory chain complex III"/>
    <property type="evidence" value="ECO:0007669"/>
    <property type="project" value="InterPro"/>
</dbReference>
<dbReference type="InterPro" id="IPR048260">
    <property type="entry name" value="Cytochrome_b_C_euk/bac"/>
</dbReference>
<dbReference type="PROSITE" id="PS51003">
    <property type="entry name" value="CYTB_CTER"/>
    <property type="match status" value="1"/>
</dbReference>
<evidence type="ECO:0000256" key="3">
    <source>
        <dbReference type="ARBA" id="ARBA00011660"/>
    </source>
</evidence>
<evidence type="ECO:0000256" key="12">
    <source>
        <dbReference type="ARBA" id="ARBA00022989"/>
    </source>
</evidence>
<dbReference type="CDD" id="cd00284">
    <property type="entry name" value="Cytochrome_b_N"/>
    <property type="match status" value="1"/>
</dbReference>
<dbReference type="Gene3D" id="1.20.810.10">
    <property type="entry name" value="Cytochrome Bc1 Complex, Chain C"/>
    <property type="match status" value="1"/>
</dbReference>
<feature type="binding site" description="axial binding residue" evidence="19">
    <location>
        <position position="84"/>
    </location>
    <ligand>
        <name>heme b</name>
        <dbReference type="ChEBI" id="CHEBI:60344"/>
        <label>b562</label>
    </ligand>
    <ligandPart>
        <name>Fe</name>
        <dbReference type="ChEBI" id="CHEBI:18248"/>
    </ligandPart>
</feature>
<dbReference type="InterPro" id="IPR030689">
    <property type="entry name" value="Cytochrome_b"/>
</dbReference>
<gene>
    <name evidence="23" type="primary">Cytb</name>
</gene>
<feature type="transmembrane region" description="Helical" evidence="20">
    <location>
        <begin position="230"/>
        <end position="251"/>
    </location>
</feature>
<comment type="cofactor">
    <cofactor evidence="19">
        <name>heme</name>
        <dbReference type="ChEBI" id="CHEBI:30413"/>
    </cofactor>
    <text evidence="19">Binds 2 heme groups non-covalently.</text>
</comment>
<dbReference type="InterPro" id="IPR005797">
    <property type="entry name" value="Cyt_b/b6_N"/>
</dbReference>
<dbReference type="Pfam" id="PF00032">
    <property type="entry name" value="Cytochrom_B_C"/>
    <property type="match status" value="1"/>
</dbReference>
<feature type="binding site" description="axial binding residue" evidence="19">
    <location>
        <position position="197"/>
    </location>
    <ligand>
        <name>heme b</name>
        <dbReference type="ChEBI" id="CHEBI:60344"/>
        <label>b566</label>
    </ligand>
    <ligandPart>
        <name>Fe</name>
        <dbReference type="ChEBI" id="CHEBI:18248"/>
    </ligandPart>
</feature>
<feature type="domain" description="Cytochrome b/b6 C-terminal region profile" evidence="22">
    <location>
        <begin position="211"/>
        <end position="380"/>
    </location>
</feature>
<evidence type="ECO:0000256" key="5">
    <source>
        <dbReference type="ARBA" id="ARBA00022448"/>
    </source>
</evidence>
<feature type="transmembrane region" description="Helical" evidence="20">
    <location>
        <begin position="289"/>
        <end position="310"/>
    </location>
</feature>
<evidence type="ECO:0000256" key="1">
    <source>
        <dbReference type="ARBA" id="ARBA00002566"/>
    </source>
</evidence>
<dbReference type="CDD" id="cd00290">
    <property type="entry name" value="cytochrome_b_C"/>
    <property type="match status" value="1"/>
</dbReference>
<geneLocation type="mitochondrion" evidence="23"/>
<feature type="transmembrane region" description="Helical" evidence="20">
    <location>
        <begin position="31"/>
        <end position="57"/>
    </location>
</feature>
<name>Q85L30_PODHI</name>
<feature type="transmembrane region" description="Helical" evidence="20">
    <location>
        <begin position="78"/>
        <end position="99"/>
    </location>
</feature>
<keyword evidence="11 20" id="KW-0249">Electron transport</keyword>
<dbReference type="GO" id="GO:0046872">
    <property type="term" value="F:metal ion binding"/>
    <property type="evidence" value="ECO:0007669"/>
    <property type="project" value="UniProtKB-UniRule"/>
</dbReference>
<dbReference type="GO" id="GO:0005743">
    <property type="term" value="C:mitochondrial inner membrane"/>
    <property type="evidence" value="ECO:0007669"/>
    <property type="project" value="UniProtKB-SubCell"/>
</dbReference>
<evidence type="ECO:0000256" key="17">
    <source>
        <dbReference type="ARBA" id="ARBA00061233"/>
    </source>
</evidence>
<feature type="transmembrane region" description="Helical" evidence="20">
    <location>
        <begin position="347"/>
        <end position="373"/>
    </location>
</feature>
<dbReference type="InterPro" id="IPR005798">
    <property type="entry name" value="Cyt_b/b6_C"/>
</dbReference>
<evidence type="ECO:0000256" key="11">
    <source>
        <dbReference type="ARBA" id="ARBA00022982"/>
    </source>
</evidence>
<keyword evidence="8 20" id="KW-0812">Transmembrane</keyword>
<dbReference type="GO" id="GO:0016491">
    <property type="term" value="F:oxidoreductase activity"/>
    <property type="evidence" value="ECO:0007669"/>
    <property type="project" value="UniProtKB-UniRule"/>
</dbReference>
<evidence type="ECO:0000256" key="14">
    <source>
        <dbReference type="ARBA" id="ARBA00023075"/>
    </source>
</evidence>
<dbReference type="AlphaFoldDB" id="Q85L30"/>
<dbReference type="InterPro" id="IPR036150">
    <property type="entry name" value="Cyt_b/b6_C_sf"/>
</dbReference>
<feature type="transmembrane region" description="Helical" evidence="20">
    <location>
        <begin position="114"/>
        <end position="134"/>
    </location>
</feature>
<feature type="binding site" description="axial binding residue" evidence="19">
    <location>
        <position position="98"/>
    </location>
    <ligand>
        <name>heme b</name>
        <dbReference type="ChEBI" id="CHEBI:60344"/>
        <label>b566</label>
    </ligand>
    <ligandPart>
        <name>Fe</name>
        <dbReference type="ChEBI" id="CHEBI:18248"/>
    </ligandPart>
</feature>
<keyword evidence="16 20" id="KW-0472">Membrane</keyword>
<proteinExistence type="inferred from homology"/>
<feature type="transmembrane region" description="Helical" evidence="20">
    <location>
        <begin position="179"/>
        <end position="201"/>
    </location>
</feature>
<keyword evidence="5 20" id="KW-0813">Transport</keyword>
<accession>Q85L30</accession>
<dbReference type="SUPFAM" id="SSF81342">
    <property type="entry name" value="Transmembrane di-heme cytochromes"/>
    <property type="match status" value="1"/>
</dbReference>
<evidence type="ECO:0000256" key="13">
    <source>
        <dbReference type="ARBA" id="ARBA00023004"/>
    </source>
</evidence>
<dbReference type="PANTHER" id="PTHR19271:SF16">
    <property type="entry name" value="CYTOCHROME B"/>
    <property type="match status" value="1"/>
</dbReference>
<dbReference type="Pfam" id="PF00033">
    <property type="entry name" value="Cytochrome_B"/>
    <property type="match status" value="1"/>
</dbReference>
<feature type="transmembrane region" description="Helical" evidence="20">
    <location>
        <begin position="322"/>
        <end position="341"/>
    </location>
</feature>
<dbReference type="GO" id="GO:0008121">
    <property type="term" value="F:quinol-cytochrome-c reductase activity"/>
    <property type="evidence" value="ECO:0007669"/>
    <property type="project" value="InterPro"/>
</dbReference>
<comment type="cofactor">
    <cofactor evidence="20">
        <name>heme b</name>
        <dbReference type="ChEBI" id="CHEBI:60344"/>
    </cofactor>
    <text evidence="20">Binds 2 heme groups non-covalently.</text>
</comment>
<keyword evidence="14" id="KW-0830">Ubiquinone</keyword>
<keyword evidence="15 20" id="KW-0496">Mitochondrion</keyword>
<organism evidence="23">
    <name type="scientific">Podarcis hispanicus</name>
    <name type="common">Iberian wall lizard</name>
    <dbReference type="NCBI Taxonomy" id="74081"/>
    <lineage>
        <taxon>Eukaryota</taxon>
        <taxon>Metazoa</taxon>
        <taxon>Chordata</taxon>
        <taxon>Craniata</taxon>
        <taxon>Vertebrata</taxon>
        <taxon>Euteleostomi</taxon>
        <taxon>Lepidosauria</taxon>
        <taxon>Squamata</taxon>
        <taxon>Bifurcata</taxon>
        <taxon>Unidentata</taxon>
        <taxon>Episquamata</taxon>
        <taxon>Laterata</taxon>
        <taxon>Lacertibaenia</taxon>
        <taxon>Lacertidae</taxon>
        <taxon>Podarcis</taxon>
    </lineage>
</organism>
<evidence type="ECO:0000256" key="16">
    <source>
        <dbReference type="ARBA" id="ARBA00023136"/>
    </source>
</evidence>
<evidence type="ECO:0000256" key="19">
    <source>
        <dbReference type="PIRSR" id="PIRSR038885-2"/>
    </source>
</evidence>
<evidence type="ECO:0000256" key="2">
    <source>
        <dbReference type="ARBA" id="ARBA00004448"/>
    </source>
</evidence>
<dbReference type="InterPro" id="IPR027387">
    <property type="entry name" value="Cytb/b6-like_sf"/>
</dbReference>